<dbReference type="SUPFAM" id="SSF51219">
    <property type="entry name" value="TRAP-like"/>
    <property type="match status" value="1"/>
</dbReference>
<dbReference type="AlphaFoldDB" id="A0A6C0EZ53"/>
<dbReference type="PANTHER" id="PTHR43657:SF1">
    <property type="entry name" value="ALTERED INHERITANCE OF MITOCHONDRIA PROTEIN 24, MITOCHONDRIAL"/>
    <property type="match status" value="1"/>
</dbReference>
<proteinExistence type="predicted"/>
<protein>
    <recommendedName>
        <fullName evidence="2">Altered inheritance of mitochondria protein 24, mitochondrial</fullName>
    </recommendedName>
</protein>
<dbReference type="InterPro" id="IPR036983">
    <property type="entry name" value="AIM24_sf"/>
</dbReference>
<evidence type="ECO:0000313" key="1">
    <source>
        <dbReference type="EMBL" id="QHT34062.1"/>
    </source>
</evidence>
<dbReference type="InterPro" id="IPR016031">
    <property type="entry name" value="Trp_RNA-bd_attenuator-like_dom"/>
</dbReference>
<sequence length="288" mass="32380">MFSRKTKRKTNRRTRRESQTYKSYEYYSNISQGSIKYDKNTMNEISLEGNGDGKMIPYFKIINGPSYATVVINLLKDQEVYDQKGAVNYADSSIDVKTKTGGILKGLFRSALTSQSFFMTYYKGSREKPSSIAFASSLPGDMFSVLIKPGSRYLISSDSFVCATNNVILETVSRFKNIFQGASIFLSIATVKESQYANDGMIWIASFGGYERLVIPEGESVKIENGLFCLSNANFDYSIAKMGGLKTFFLGDSGFFMKYDGPCEVYVHGRNLNQYLQFIGKNIERPSK</sequence>
<dbReference type="Gene3D" id="3.60.160.10">
    <property type="entry name" value="Mitochondrial biogenesis AIM24"/>
    <property type="match status" value="1"/>
</dbReference>
<reference evidence="1" key="1">
    <citation type="journal article" date="2020" name="Nature">
        <title>Giant virus diversity and host interactions through global metagenomics.</title>
        <authorList>
            <person name="Schulz F."/>
            <person name="Roux S."/>
            <person name="Paez-Espino D."/>
            <person name="Jungbluth S."/>
            <person name="Walsh D.A."/>
            <person name="Denef V.J."/>
            <person name="McMahon K.D."/>
            <person name="Konstantinidis K.T."/>
            <person name="Eloe-Fadrosh E.A."/>
            <person name="Kyrpides N.C."/>
            <person name="Woyke T."/>
        </authorList>
    </citation>
    <scope>NUCLEOTIDE SEQUENCE</scope>
    <source>
        <strain evidence="1">GVMAG-M-3300009161-52</strain>
    </source>
</reference>
<name>A0A6C0EZ53_9ZZZZ</name>
<dbReference type="PANTHER" id="PTHR43657">
    <property type="entry name" value="TRYPTOPHAN RNA-BINDING ATTENUATOR PROTEIN-LIKE PROTEIN"/>
    <property type="match status" value="1"/>
</dbReference>
<dbReference type="Pfam" id="PF01987">
    <property type="entry name" value="AIM24"/>
    <property type="match status" value="1"/>
</dbReference>
<evidence type="ECO:0008006" key="2">
    <source>
        <dbReference type="Google" id="ProtNLM"/>
    </source>
</evidence>
<dbReference type="InterPro" id="IPR002838">
    <property type="entry name" value="AIM24"/>
</dbReference>
<dbReference type="EMBL" id="MN738984">
    <property type="protein sequence ID" value="QHT34062.1"/>
    <property type="molecule type" value="Genomic_DNA"/>
</dbReference>
<accession>A0A6C0EZ53</accession>
<organism evidence="1">
    <name type="scientific">viral metagenome</name>
    <dbReference type="NCBI Taxonomy" id="1070528"/>
    <lineage>
        <taxon>unclassified sequences</taxon>
        <taxon>metagenomes</taxon>
        <taxon>organismal metagenomes</taxon>
    </lineage>
</organism>